<reference evidence="2" key="1">
    <citation type="journal article" date="2019" name="Int. J. Syst. Evol. Microbiol.">
        <title>The Global Catalogue of Microorganisms (GCM) 10K type strain sequencing project: providing services to taxonomists for standard genome sequencing and annotation.</title>
        <authorList>
            <consortium name="The Broad Institute Genomics Platform"/>
            <consortium name="The Broad Institute Genome Sequencing Center for Infectious Disease"/>
            <person name="Wu L."/>
            <person name="Ma J."/>
        </authorList>
    </citation>
    <scope>NUCLEOTIDE SEQUENCE [LARGE SCALE GENOMIC DNA]</scope>
    <source>
        <strain evidence="2">JCM 4504</strain>
    </source>
</reference>
<dbReference type="EMBL" id="JBHSUW010000001">
    <property type="protein sequence ID" value="MFC6500241.1"/>
    <property type="molecule type" value="Genomic_DNA"/>
</dbReference>
<keyword evidence="2" id="KW-1185">Reference proteome</keyword>
<evidence type="ECO:0008006" key="3">
    <source>
        <dbReference type="Google" id="ProtNLM"/>
    </source>
</evidence>
<name>A0ABW1XRB2_STRPL</name>
<proteinExistence type="predicted"/>
<accession>A0ABW1XRB2</accession>
<organism evidence="1 2">
    <name type="scientific">Streptomyces plicatus</name>
    <dbReference type="NCBI Taxonomy" id="1922"/>
    <lineage>
        <taxon>Bacteria</taxon>
        <taxon>Bacillati</taxon>
        <taxon>Actinomycetota</taxon>
        <taxon>Actinomycetes</taxon>
        <taxon>Kitasatosporales</taxon>
        <taxon>Streptomycetaceae</taxon>
        <taxon>Streptomyces</taxon>
        <taxon>Streptomyces rochei group</taxon>
    </lineage>
</organism>
<gene>
    <name evidence="1" type="ORF">ACFQFF_00895</name>
</gene>
<protein>
    <recommendedName>
        <fullName evidence="3">Transposase</fullName>
    </recommendedName>
</protein>
<evidence type="ECO:0000313" key="1">
    <source>
        <dbReference type="EMBL" id="MFC6500241.1"/>
    </source>
</evidence>
<sequence length="73" mass="7840">MSLCRAVADDVRLPRRVQSWIDQEELSGRPVAPEDGGAVPCRCRVAVGGVLVEERSSAAPYGQTGGEMTRRLA</sequence>
<evidence type="ECO:0000313" key="2">
    <source>
        <dbReference type="Proteomes" id="UP001596321"/>
    </source>
</evidence>
<dbReference type="RefSeq" id="WP_159050981.1">
    <property type="nucleotide sequence ID" value="NZ_BMUJ01000023.1"/>
</dbReference>
<dbReference type="Proteomes" id="UP001596321">
    <property type="component" value="Unassembled WGS sequence"/>
</dbReference>
<comment type="caution">
    <text evidence="1">The sequence shown here is derived from an EMBL/GenBank/DDBJ whole genome shotgun (WGS) entry which is preliminary data.</text>
</comment>